<dbReference type="Proteomes" id="UP000805193">
    <property type="component" value="Unassembled WGS sequence"/>
</dbReference>
<evidence type="ECO:0000313" key="2">
    <source>
        <dbReference type="Proteomes" id="UP000805193"/>
    </source>
</evidence>
<reference evidence="1 2" key="1">
    <citation type="journal article" date="2020" name="Cell">
        <title>Large-Scale Comparative Analyses of Tick Genomes Elucidate Their Genetic Diversity and Vector Capacities.</title>
        <authorList>
            <consortium name="Tick Genome and Microbiome Consortium (TIGMIC)"/>
            <person name="Jia N."/>
            <person name="Wang J."/>
            <person name="Shi W."/>
            <person name="Du L."/>
            <person name="Sun Y."/>
            <person name="Zhan W."/>
            <person name="Jiang J.F."/>
            <person name="Wang Q."/>
            <person name="Zhang B."/>
            <person name="Ji P."/>
            <person name="Bell-Sakyi L."/>
            <person name="Cui X.M."/>
            <person name="Yuan T.T."/>
            <person name="Jiang B.G."/>
            <person name="Yang W.F."/>
            <person name="Lam T.T."/>
            <person name="Chang Q.C."/>
            <person name="Ding S.J."/>
            <person name="Wang X.J."/>
            <person name="Zhu J.G."/>
            <person name="Ruan X.D."/>
            <person name="Zhao L."/>
            <person name="Wei J.T."/>
            <person name="Ye R.Z."/>
            <person name="Que T.C."/>
            <person name="Du C.H."/>
            <person name="Zhou Y.H."/>
            <person name="Cheng J.X."/>
            <person name="Dai P.F."/>
            <person name="Guo W.B."/>
            <person name="Han X.H."/>
            <person name="Huang E.J."/>
            <person name="Li L.F."/>
            <person name="Wei W."/>
            <person name="Gao Y.C."/>
            <person name="Liu J.Z."/>
            <person name="Shao H.Z."/>
            <person name="Wang X."/>
            <person name="Wang C.C."/>
            <person name="Yang T.C."/>
            <person name="Huo Q.B."/>
            <person name="Li W."/>
            <person name="Chen H.Y."/>
            <person name="Chen S.E."/>
            <person name="Zhou L.G."/>
            <person name="Ni X.B."/>
            <person name="Tian J.H."/>
            <person name="Sheng Y."/>
            <person name="Liu T."/>
            <person name="Pan Y.S."/>
            <person name="Xia L.Y."/>
            <person name="Li J."/>
            <person name="Zhao F."/>
            <person name="Cao W.C."/>
        </authorList>
    </citation>
    <scope>NUCLEOTIDE SEQUENCE [LARGE SCALE GENOMIC DNA]</scope>
    <source>
        <strain evidence="1">Iper-2018</strain>
    </source>
</reference>
<sequence length="112" mass="11395">MSEAAEITAPLEINTRANLVNSTLGIVARKAALPFGGGLESEPSGSALVQTPPRAGPTALAEGSGGLPAGPSEGRLRFFPDVKVLPPPPWSAAASSVHSAEYSVAPTLSHRR</sequence>
<comment type="caution">
    <text evidence="1">The sequence shown here is derived from an EMBL/GenBank/DDBJ whole genome shotgun (WGS) entry which is preliminary data.</text>
</comment>
<evidence type="ECO:0000313" key="1">
    <source>
        <dbReference type="EMBL" id="KAG0416312.1"/>
    </source>
</evidence>
<keyword evidence="2" id="KW-1185">Reference proteome</keyword>
<accession>A0AC60P9Z6</accession>
<protein>
    <submittedName>
        <fullName evidence="1">Uncharacterized protein</fullName>
    </submittedName>
</protein>
<organism evidence="1 2">
    <name type="scientific">Ixodes persulcatus</name>
    <name type="common">Taiga tick</name>
    <dbReference type="NCBI Taxonomy" id="34615"/>
    <lineage>
        <taxon>Eukaryota</taxon>
        <taxon>Metazoa</taxon>
        <taxon>Ecdysozoa</taxon>
        <taxon>Arthropoda</taxon>
        <taxon>Chelicerata</taxon>
        <taxon>Arachnida</taxon>
        <taxon>Acari</taxon>
        <taxon>Parasitiformes</taxon>
        <taxon>Ixodida</taxon>
        <taxon>Ixodoidea</taxon>
        <taxon>Ixodidae</taxon>
        <taxon>Ixodinae</taxon>
        <taxon>Ixodes</taxon>
    </lineage>
</organism>
<gene>
    <name evidence="1" type="ORF">HPB47_006528</name>
</gene>
<proteinExistence type="predicted"/>
<name>A0AC60P9Z6_IXOPE</name>
<dbReference type="EMBL" id="JABSTQ010010963">
    <property type="protein sequence ID" value="KAG0416312.1"/>
    <property type="molecule type" value="Genomic_DNA"/>
</dbReference>